<evidence type="ECO:0000313" key="12">
    <source>
        <dbReference type="Proteomes" id="UP000886595"/>
    </source>
</evidence>
<dbReference type="PANTHER" id="PTHR32285">
    <property type="entry name" value="PROTEIN TRICHOME BIREFRINGENCE-LIKE 9-RELATED"/>
    <property type="match status" value="1"/>
</dbReference>
<evidence type="ECO:0000256" key="3">
    <source>
        <dbReference type="ARBA" id="ARBA00022692"/>
    </source>
</evidence>
<keyword evidence="3 8" id="KW-0812">Transmembrane</keyword>
<dbReference type="InterPro" id="IPR025846">
    <property type="entry name" value="TBL_N"/>
</dbReference>
<dbReference type="OrthoDB" id="1932925at2759"/>
<evidence type="ECO:0000256" key="4">
    <source>
        <dbReference type="ARBA" id="ARBA00022968"/>
    </source>
</evidence>
<reference evidence="11 12" key="1">
    <citation type="submission" date="2020-02" db="EMBL/GenBank/DDBJ databases">
        <authorList>
            <person name="Ma Q."/>
            <person name="Huang Y."/>
            <person name="Song X."/>
            <person name="Pei D."/>
        </authorList>
    </citation>
    <scope>NUCLEOTIDE SEQUENCE [LARGE SCALE GENOMIC DNA]</scope>
    <source>
        <strain evidence="11">Sxm20200214</strain>
        <tissue evidence="11">Leaf</tissue>
    </source>
</reference>
<dbReference type="GO" id="GO:0016020">
    <property type="term" value="C:membrane"/>
    <property type="evidence" value="ECO:0007669"/>
    <property type="project" value="UniProtKB-SubCell"/>
</dbReference>
<dbReference type="EMBL" id="JAAMPC010000015">
    <property type="protein sequence ID" value="KAG2258095.1"/>
    <property type="molecule type" value="Genomic_DNA"/>
</dbReference>
<dbReference type="GO" id="GO:0016413">
    <property type="term" value="F:O-acetyltransferase activity"/>
    <property type="evidence" value="ECO:0007669"/>
    <property type="project" value="InterPro"/>
</dbReference>
<evidence type="ECO:0000256" key="5">
    <source>
        <dbReference type="ARBA" id="ARBA00022989"/>
    </source>
</evidence>
<dbReference type="InterPro" id="IPR029962">
    <property type="entry name" value="TBL"/>
</dbReference>
<sequence length="447" mass="51706">MKQRKNSNLSIFAVVFSVFLFGIFLYNEDVKSIAEFPFSSSKPSDVQKSQEEAKPITEVTTLPIQEPVKNSDPVQEPVKKPDQDQDSVREAEPVQEEVTKTEEGKKIELFAVTEEEDDGGDVELPPEECDLFTGEWVFDNETHPLYREDQCEFLTAQVTCMRNGRRDSLYQNWRWQPRLFKAKLLLEKLRNKRMMFVGDSLNRNQWESMVCLVQSVVPPGRKSLNKTGSLSVFRVEDYNATVEFYWAPFLVESNSDDPLMHSILNRIIMPESIESMESTGKTLTFLDTEYEEIQRPVAYQRVLRTWGDWVENNIDPLRTTVFFASMSPLHIKSLDWENPDGIKCALETTPILNMSMPFSVGTDYRLFSVAENVTRSLKVPVYFLNITRLSEFRKDAHTSVHTIRQGKMLTPEQQADPNTYADCIHWCLPGLPDTWNEFLYTRIISRS</sequence>
<name>A0A8X7PUT3_BRACI</name>
<dbReference type="PANTHER" id="PTHR32285:SF296">
    <property type="entry name" value="TRICHOME BIREFRINGENCE-LIKE N-TERMINAL DOMAIN-CONTAINING PROTEIN"/>
    <property type="match status" value="1"/>
</dbReference>
<evidence type="ECO:0000256" key="7">
    <source>
        <dbReference type="SAM" id="MobiDB-lite"/>
    </source>
</evidence>
<dbReference type="Pfam" id="PF14416">
    <property type="entry name" value="PMR5N"/>
    <property type="match status" value="1"/>
</dbReference>
<dbReference type="AlphaFoldDB" id="A0A8X7PUT3"/>
<keyword evidence="6 8" id="KW-0472">Membrane</keyword>
<feature type="domain" description="Trichome birefringence-like C-terminal" evidence="9">
    <location>
        <begin position="287"/>
        <end position="441"/>
    </location>
</feature>
<evidence type="ECO:0000256" key="8">
    <source>
        <dbReference type="SAM" id="Phobius"/>
    </source>
</evidence>
<comment type="similarity">
    <text evidence="2">Belongs to the PC-esterase family. TBL subfamily.</text>
</comment>
<dbReference type="Pfam" id="PF13839">
    <property type="entry name" value="PC-Esterase"/>
    <property type="match status" value="2"/>
</dbReference>
<comment type="subcellular location">
    <subcellularLocation>
        <location evidence="1">Membrane</location>
        <topology evidence="1">Single-pass membrane protein</topology>
    </subcellularLocation>
</comment>
<comment type="caution">
    <text evidence="11">The sequence shown here is derived from an EMBL/GenBank/DDBJ whole genome shotgun (WGS) entry which is preliminary data.</text>
</comment>
<feature type="domain" description="Trichome birefringence-like C-terminal" evidence="9">
    <location>
        <begin position="180"/>
        <end position="275"/>
    </location>
</feature>
<evidence type="ECO:0000313" key="11">
    <source>
        <dbReference type="EMBL" id="KAG2258095.1"/>
    </source>
</evidence>
<evidence type="ECO:0008006" key="13">
    <source>
        <dbReference type="Google" id="ProtNLM"/>
    </source>
</evidence>
<dbReference type="InterPro" id="IPR026057">
    <property type="entry name" value="TBL_C"/>
</dbReference>
<evidence type="ECO:0000256" key="6">
    <source>
        <dbReference type="ARBA" id="ARBA00023136"/>
    </source>
</evidence>
<keyword evidence="4" id="KW-0735">Signal-anchor</keyword>
<dbReference type="Proteomes" id="UP000886595">
    <property type="component" value="Unassembled WGS sequence"/>
</dbReference>
<evidence type="ECO:0000259" key="10">
    <source>
        <dbReference type="Pfam" id="PF14416"/>
    </source>
</evidence>
<protein>
    <recommendedName>
        <fullName evidence="13">Trichome birefringence-like N-terminal domain-containing protein</fullName>
    </recommendedName>
</protein>
<keyword evidence="12" id="KW-1185">Reference proteome</keyword>
<organism evidence="11 12">
    <name type="scientific">Brassica carinata</name>
    <name type="common">Ethiopian mustard</name>
    <name type="synonym">Abyssinian cabbage</name>
    <dbReference type="NCBI Taxonomy" id="52824"/>
    <lineage>
        <taxon>Eukaryota</taxon>
        <taxon>Viridiplantae</taxon>
        <taxon>Streptophyta</taxon>
        <taxon>Embryophyta</taxon>
        <taxon>Tracheophyta</taxon>
        <taxon>Spermatophyta</taxon>
        <taxon>Magnoliopsida</taxon>
        <taxon>eudicotyledons</taxon>
        <taxon>Gunneridae</taxon>
        <taxon>Pentapetalae</taxon>
        <taxon>rosids</taxon>
        <taxon>malvids</taxon>
        <taxon>Brassicales</taxon>
        <taxon>Brassicaceae</taxon>
        <taxon>Brassiceae</taxon>
        <taxon>Brassica</taxon>
    </lineage>
</organism>
<feature type="domain" description="Trichome birefringence-like N-terminal" evidence="10">
    <location>
        <begin position="127"/>
        <end position="178"/>
    </location>
</feature>
<evidence type="ECO:0000256" key="2">
    <source>
        <dbReference type="ARBA" id="ARBA00007727"/>
    </source>
</evidence>
<dbReference type="GO" id="GO:0005794">
    <property type="term" value="C:Golgi apparatus"/>
    <property type="evidence" value="ECO:0007669"/>
    <property type="project" value="TreeGrafter"/>
</dbReference>
<gene>
    <name evidence="11" type="ORF">Bca52824_077389</name>
</gene>
<feature type="transmembrane region" description="Helical" evidence="8">
    <location>
        <begin position="7"/>
        <end position="26"/>
    </location>
</feature>
<keyword evidence="5 8" id="KW-1133">Transmembrane helix</keyword>
<feature type="region of interest" description="Disordered" evidence="7">
    <location>
        <begin position="39"/>
        <end position="101"/>
    </location>
</feature>
<evidence type="ECO:0000259" key="9">
    <source>
        <dbReference type="Pfam" id="PF13839"/>
    </source>
</evidence>
<evidence type="ECO:0000256" key="1">
    <source>
        <dbReference type="ARBA" id="ARBA00004167"/>
    </source>
</evidence>
<proteinExistence type="inferred from homology"/>
<feature type="compositionally biased region" description="Basic and acidic residues" evidence="7">
    <location>
        <begin position="77"/>
        <end position="101"/>
    </location>
</feature>
<accession>A0A8X7PUT3</accession>